<dbReference type="OrthoDB" id="2973041at2"/>
<dbReference type="Proteomes" id="UP000023561">
    <property type="component" value="Unassembled WGS sequence"/>
</dbReference>
<evidence type="ECO:0008006" key="4">
    <source>
        <dbReference type="Google" id="ProtNLM"/>
    </source>
</evidence>
<accession>A0A023DJF9</accession>
<proteinExistence type="predicted"/>
<evidence type="ECO:0000313" key="2">
    <source>
        <dbReference type="EMBL" id="GAJ41394.1"/>
    </source>
</evidence>
<sequence>MEWLIYLLCPLMMLFCMKGMFTRGKKDCHTTQSTNQLNELKSLKMQVKNLQEQNMKLMEEIELLKQTDDSNVIILSKTKHTT</sequence>
<evidence type="ECO:0000313" key="3">
    <source>
        <dbReference type="Proteomes" id="UP000023561"/>
    </source>
</evidence>
<dbReference type="AlphaFoldDB" id="A0A023DJF9"/>
<feature type="coiled-coil region" evidence="1">
    <location>
        <begin position="33"/>
        <end position="67"/>
    </location>
</feature>
<name>A0A023DJF9_9BACL</name>
<organism evidence="2 3">
    <name type="scientific">Parageobacillus caldoxylosilyticus NBRC 107762</name>
    <dbReference type="NCBI Taxonomy" id="1220594"/>
    <lineage>
        <taxon>Bacteria</taxon>
        <taxon>Bacillati</taxon>
        <taxon>Bacillota</taxon>
        <taxon>Bacilli</taxon>
        <taxon>Bacillales</taxon>
        <taxon>Anoxybacillaceae</taxon>
        <taxon>Saccharococcus</taxon>
    </lineage>
</organism>
<gene>
    <name evidence="2" type="ORF">GCA01S_068_00130</name>
</gene>
<keyword evidence="1" id="KW-0175">Coiled coil</keyword>
<dbReference type="Pfam" id="PF11666">
    <property type="entry name" value="DUF2933"/>
    <property type="match status" value="1"/>
</dbReference>
<dbReference type="InterPro" id="IPR021682">
    <property type="entry name" value="DUF2933"/>
</dbReference>
<keyword evidence="3" id="KW-1185">Reference proteome</keyword>
<protein>
    <recommendedName>
        <fullName evidence="4">DUF2933 domain-containing protein</fullName>
    </recommendedName>
</protein>
<dbReference type="RefSeq" id="WP_042411630.1">
    <property type="nucleotide sequence ID" value="NZ_BAWO01000068.1"/>
</dbReference>
<evidence type="ECO:0000256" key="1">
    <source>
        <dbReference type="SAM" id="Coils"/>
    </source>
</evidence>
<dbReference type="EMBL" id="BAWO01000068">
    <property type="protein sequence ID" value="GAJ41394.1"/>
    <property type="molecule type" value="Genomic_DNA"/>
</dbReference>
<reference evidence="2 3" key="1">
    <citation type="submission" date="2014-04" db="EMBL/GenBank/DDBJ databases">
        <title>Whole genome shotgun sequence of Geobacillus caldoxylosilyticus NBRC 107762.</title>
        <authorList>
            <person name="Hosoyama A."/>
            <person name="Hosoyama Y."/>
            <person name="Katano-Makiyama Y."/>
            <person name="Tsuchikane K."/>
            <person name="Ohji S."/>
            <person name="Ichikawa N."/>
            <person name="Yamazoe A."/>
            <person name="Fujita N."/>
        </authorList>
    </citation>
    <scope>NUCLEOTIDE SEQUENCE [LARGE SCALE GENOMIC DNA]</scope>
    <source>
        <strain evidence="2 3">NBRC 107762</strain>
    </source>
</reference>
<comment type="caution">
    <text evidence="2">The sequence shown here is derived from an EMBL/GenBank/DDBJ whole genome shotgun (WGS) entry which is preliminary data.</text>
</comment>